<protein>
    <submittedName>
        <fullName evidence="2">Uncharacterized protein</fullName>
    </submittedName>
</protein>
<keyword evidence="1" id="KW-0472">Membrane</keyword>
<dbReference type="EMBL" id="OBEG01000003">
    <property type="protein sequence ID" value="SNY84173.1"/>
    <property type="molecule type" value="Genomic_DNA"/>
</dbReference>
<keyword evidence="1" id="KW-1133">Transmembrane helix</keyword>
<sequence>MIAVTPSQRPSFHQIWKRQTWGVQTLVIGAAILAGISTLNLVLWIGSGLAYGTWPYDAVRGSLGQIAFAWSYLGWIYWRTYAKELEHTVMRPRAT</sequence>
<evidence type="ECO:0000313" key="3">
    <source>
        <dbReference type="Proteomes" id="UP000219565"/>
    </source>
</evidence>
<proteinExistence type="predicted"/>
<feature type="transmembrane region" description="Helical" evidence="1">
    <location>
        <begin position="21"/>
        <end position="46"/>
    </location>
</feature>
<organism evidence="2 3">
    <name type="scientific">Nocardia amikacinitolerans</name>
    <dbReference type="NCBI Taxonomy" id="756689"/>
    <lineage>
        <taxon>Bacteria</taxon>
        <taxon>Bacillati</taxon>
        <taxon>Actinomycetota</taxon>
        <taxon>Actinomycetes</taxon>
        <taxon>Mycobacteriales</taxon>
        <taxon>Nocardiaceae</taxon>
        <taxon>Nocardia</taxon>
    </lineage>
</organism>
<dbReference type="RefSeq" id="WP_097245843.1">
    <property type="nucleotide sequence ID" value="NZ_OBEG01000003.1"/>
</dbReference>
<gene>
    <name evidence="2" type="ORF">SAMN04244553_3604</name>
</gene>
<dbReference type="Proteomes" id="UP000219565">
    <property type="component" value="Unassembled WGS sequence"/>
</dbReference>
<evidence type="ECO:0000256" key="1">
    <source>
        <dbReference type="SAM" id="Phobius"/>
    </source>
</evidence>
<name>A0A285LIA8_9NOCA</name>
<accession>A0A285LIA8</accession>
<feature type="transmembrane region" description="Helical" evidence="1">
    <location>
        <begin position="58"/>
        <end position="78"/>
    </location>
</feature>
<dbReference type="AlphaFoldDB" id="A0A285LIA8"/>
<reference evidence="2 3" key="1">
    <citation type="submission" date="2017-09" db="EMBL/GenBank/DDBJ databases">
        <authorList>
            <person name="Ehlers B."/>
            <person name="Leendertz F.H."/>
        </authorList>
    </citation>
    <scope>NUCLEOTIDE SEQUENCE [LARGE SCALE GENOMIC DNA]</scope>
    <source>
        <strain evidence="2 3">DSM 45537</strain>
    </source>
</reference>
<evidence type="ECO:0000313" key="2">
    <source>
        <dbReference type="EMBL" id="SNY84173.1"/>
    </source>
</evidence>
<keyword evidence="3" id="KW-1185">Reference proteome</keyword>
<keyword evidence="1" id="KW-0812">Transmembrane</keyword>